<dbReference type="OrthoDB" id="10012223at2759"/>
<keyword evidence="1" id="KW-0812">Transmembrane</keyword>
<gene>
    <name evidence="2" type="ORF">PROFUN_12110</name>
</gene>
<keyword evidence="3" id="KW-1185">Reference proteome</keyword>
<feature type="transmembrane region" description="Helical" evidence="1">
    <location>
        <begin position="127"/>
        <end position="148"/>
    </location>
</feature>
<dbReference type="InterPro" id="IPR052786">
    <property type="entry name" value="Spore_wall_assembly"/>
</dbReference>
<proteinExistence type="predicted"/>
<organism evidence="2 3">
    <name type="scientific">Planoprotostelium fungivorum</name>
    <dbReference type="NCBI Taxonomy" id="1890364"/>
    <lineage>
        <taxon>Eukaryota</taxon>
        <taxon>Amoebozoa</taxon>
        <taxon>Evosea</taxon>
        <taxon>Variosea</taxon>
        <taxon>Cavosteliida</taxon>
        <taxon>Cavosteliaceae</taxon>
        <taxon>Planoprotostelium</taxon>
    </lineage>
</organism>
<dbReference type="PANTHER" id="PTHR34292:SF2">
    <property type="entry name" value="OUTER SPORE WALL PROTEIN LDS1"/>
    <property type="match status" value="1"/>
</dbReference>
<name>A0A2P6N8E6_9EUKA</name>
<feature type="transmembrane region" description="Helical" evidence="1">
    <location>
        <begin position="25"/>
        <end position="44"/>
    </location>
</feature>
<keyword evidence="1" id="KW-1133">Transmembrane helix</keyword>
<accession>A0A2P6N8E6</accession>
<dbReference type="Proteomes" id="UP000241769">
    <property type="component" value="Unassembled WGS sequence"/>
</dbReference>
<protein>
    <recommendedName>
        <fullName evidence="4">Transmembrane protein</fullName>
    </recommendedName>
</protein>
<keyword evidence="1" id="KW-0472">Membrane</keyword>
<evidence type="ECO:0008006" key="4">
    <source>
        <dbReference type="Google" id="ProtNLM"/>
    </source>
</evidence>
<dbReference type="PANTHER" id="PTHR34292">
    <property type="entry name" value="OUTER SPORE WALL PROTEIN LDS1"/>
    <property type="match status" value="1"/>
</dbReference>
<reference evidence="2 3" key="1">
    <citation type="journal article" date="2018" name="Genome Biol. Evol.">
        <title>Multiple Roots of Fruiting Body Formation in Amoebozoa.</title>
        <authorList>
            <person name="Hillmann F."/>
            <person name="Forbes G."/>
            <person name="Novohradska S."/>
            <person name="Ferling I."/>
            <person name="Riege K."/>
            <person name="Groth M."/>
            <person name="Westermann M."/>
            <person name="Marz M."/>
            <person name="Spaller T."/>
            <person name="Winckler T."/>
            <person name="Schaap P."/>
            <person name="Glockner G."/>
        </authorList>
    </citation>
    <scope>NUCLEOTIDE SEQUENCE [LARGE SCALE GENOMIC DNA]</scope>
    <source>
        <strain evidence="2 3">Jena</strain>
    </source>
</reference>
<sequence>MPSLQEDVLYKLKELLSNIPTYLSSWPHVAAPLYPFLGLLRLLSKGHLLLQMGRNILLSTALASGYIFFSFAPTLYIVRSPWLSWLVPFKSYAKAILRLSASLLRILTESINLPDVVAHIEKIDTDWWFALLLVMIQGAMFTNFILGWRIRADARRISENRREARGGEAPREMQLIREQIYQTGWTYRITRGIIKRILLFPLYSVPLFGQILYAYSTGDYVGHELISALDPEMSRHLKNHHSWSLKAFGAVAGLLRAIPVLGFIFQVSNSVGAAMWLVALQTHEKKE</sequence>
<feature type="transmembrane region" description="Helical" evidence="1">
    <location>
        <begin position="56"/>
        <end position="78"/>
    </location>
</feature>
<dbReference type="InParanoid" id="A0A2P6N8E6"/>
<evidence type="ECO:0000256" key="1">
    <source>
        <dbReference type="SAM" id="Phobius"/>
    </source>
</evidence>
<feature type="transmembrane region" description="Helical" evidence="1">
    <location>
        <begin position="257"/>
        <end position="280"/>
    </location>
</feature>
<feature type="transmembrane region" description="Helical" evidence="1">
    <location>
        <begin position="197"/>
        <end position="215"/>
    </location>
</feature>
<dbReference type="EMBL" id="MDYQ01000157">
    <property type="protein sequence ID" value="PRP80224.1"/>
    <property type="molecule type" value="Genomic_DNA"/>
</dbReference>
<evidence type="ECO:0000313" key="2">
    <source>
        <dbReference type="EMBL" id="PRP80224.1"/>
    </source>
</evidence>
<evidence type="ECO:0000313" key="3">
    <source>
        <dbReference type="Proteomes" id="UP000241769"/>
    </source>
</evidence>
<dbReference type="STRING" id="1890364.A0A2P6N8E6"/>
<comment type="caution">
    <text evidence="2">The sequence shown here is derived from an EMBL/GenBank/DDBJ whole genome shotgun (WGS) entry which is preliminary data.</text>
</comment>
<dbReference type="AlphaFoldDB" id="A0A2P6N8E6"/>